<dbReference type="InterPro" id="IPR029061">
    <property type="entry name" value="THDP-binding"/>
</dbReference>
<keyword evidence="6" id="KW-1185">Reference proteome</keyword>
<gene>
    <name evidence="5" type="ORF">BS640_05930</name>
</gene>
<dbReference type="InterPro" id="IPR005474">
    <property type="entry name" value="Transketolase_N"/>
</dbReference>
<dbReference type="Proteomes" id="UP000192536">
    <property type="component" value="Unassembled WGS sequence"/>
</dbReference>
<dbReference type="PANTHER" id="PTHR47514">
    <property type="entry name" value="TRANSKETOLASE N-TERMINAL SECTION-RELATED"/>
    <property type="match status" value="1"/>
</dbReference>
<dbReference type="PANTHER" id="PTHR47514:SF1">
    <property type="entry name" value="TRANSKETOLASE N-TERMINAL SECTION-RELATED"/>
    <property type="match status" value="1"/>
</dbReference>
<dbReference type="SUPFAM" id="SSF52518">
    <property type="entry name" value="Thiamin diphosphate-binding fold (THDP-binding)"/>
    <property type="match status" value="1"/>
</dbReference>
<comment type="cofactor">
    <cofactor evidence="1">
        <name>thiamine diphosphate</name>
        <dbReference type="ChEBI" id="CHEBI:58937"/>
    </cofactor>
</comment>
<organism evidence="5 6">
    <name type="scientific">Rouxiella badensis</name>
    <dbReference type="NCBI Taxonomy" id="1646377"/>
    <lineage>
        <taxon>Bacteria</taxon>
        <taxon>Pseudomonadati</taxon>
        <taxon>Pseudomonadota</taxon>
        <taxon>Gammaproteobacteria</taxon>
        <taxon>Enterobacterales</taxon>
        <taxon>Yersiniaceae</taxon>
        <taxon>Rouxiella</taxon>
    </lineage>
</organism>
<dbReference type="GeneID" id="93565511"/>
<name>A0A1X0WHX4_9GAMM</name>
<keyword evidence="3" id="KW-0786">Thiamine pyrophosphate</keyword>
<comment type="similarity">
    <text evidence="2">Belongs to the transketolase family.</text>
</comment>
<dbReference type="Gene3D" id="3.40.50.970">
    <property type="match status" value="1"/>
</dbReference>
<evidence type="ECO:0000256" key="1">
    <source>
        <dbReference type="ARBA" id="ARBA00001964"/>
    </source>
</evidence>
<dbReference type="RefSeq" id="WP_017490037.1">
    <property type="nucleotide sequence ID" value="NZ_CAUQAZ010000073.1"/>
</dbReference>
<evidence type="ECO:0000256" key="2">
    <source>
        <dbReference type="ARBA" id="ARBA00007131"/>
    </source>
</evidence>
<dbReference type="CDD" id="cd02012">
    <property type="entry name" value="TPP_TK"/>
    <property type="match status" value="1"/>
</dbReference>
<dbReference type="EMBL" id="MRWE01000007">
    <property type="protein sequence ID" value="ORJ26378.1"/>
    <property type="molecule type" value="Genomic_DNA"/>
</dbReference>
<comment type="caution">
    <text evidence="5">The sequence shown here is derived from an EMBL/GenBank/DDBJ whole genome shotgun (WGS) entry which is preliminary data.</text>
</comment>
<reference evidence="5 6" key="1">
    <citation type="journal article" date="2017" name="Int. J. Syst. Evol. Microbiol.">
        <title>Rouxiella badensis sp. nov. and Rouxiella silvae sp. nov. isolated from peat bog soil in Germany and emendation of the genus description.</title>
        <authorList>
            <person name="Le Fleche-Mateos A."/>
            <person name="Kugler J.H."/>
            <person name="Hansen S.H."/>
            <person name="Syldatk C."/>
            <person name="Hausmann R."/>
            <person name="Lomprez F."/>
            <person name="Vandenbogaert M."/>
            <person name="Manuguerra J.C."/>
            <person name="Grimont P.A."/>
        </authorList>
    </citation>
    <scope>NUCLEOTIDE SEQUENCE [LARGE SCALE GENOMIC DNA]</scope>
    <source>
        <strain evidence="5 6">DSM 100043</strain>
    </source>
</reference>
<accession>A0A1X0WHX4</accession>
<evidence type="ECO:0000313" key="6">
    <source>
        <dbReference type="Proteomes" id="UP000192536"/>
    </source>
</evidence>
<evidence type="ECO:0000256" key="3">
    <source>
        <dbReference type="ARBA" id="ARBA00023052"/>
    </source>
</evidence>
<proteinExistence type="inferred from homology"/>
<sequence>MDAQEMKTFQEIKTVARQARRYVLQMNHHAGKGHTGADLSEIDIICTLYMAVMDRAQASPDRDRFILSKGHGAGGLYCSAAAMGLLDPNVLDQFMGDDTLLAGHPVHQKLPDLVEINSGGLGHGLPIAVGLALGNKISGRAYRRAYVLLGDGELAEGSNWEAAMSASKFKLDNLIAIVDRNRLQLAGKTEDIMPLEPLADKWRAFGFEVLECDGHDPASIHAAVTQPMQGKPRVILANTEKGHGISFMANVPAWHHAVPNDQQLAEGLAELEE</sequence>
<evidence type="ECO:0000313" key="5">
    <source>
        <dbReference type="EMBL" id="ORJ26378.1"/>
    </source>
</evidence>
<feature type="domain" description="Transketolase N-terminal" evidence="4">
    <location>
        <begin position="16"/>
        <end position="261"/>
    </location>
</feature>
<evidence type="ECO:0000259" key="4">
    <source>
        <dbReference type="Pfam" id="PF00456"/>
    </source>
</evidence>
<protein>
    <submittedName>
        <fullName evidence="5">Transketolase</fullName>
    </submittedName>
</protein>
<dbReference type="Pfam" id="PF00456">
    <property type="entry name" value="Transketolase_N"/>
    <property type="match status" value="1"/>
</dbReference>
<dbReference type="STRING" id="1646377.BS640_05930"/>
<dbReference type="AlphaFoldDB" id="A0A1X0WHX4"/>